<organism evidence="1 2">
    <name type="scientific">Rickenella mellea</name>
    <dbReference type="NCBI Taxonomy" id="50990"/>
    <lineage>
        <taxon>Eukaryota</taxon>
        <taxon>Fungi</taxon>
        <taxon>Dikarya</taxon>
        <taxon>Basidiomycota</taxon>
        <taxon>Agaricomycotina</taxon>
        <taxon>Agaricomycetes</taxon>
        <taxon>Hymenochaetales</taxon>
        <taxon>Rickenellaceae</taxon>
        <taxon>Rickenella</taxon>
    </lineage>
</organism>
<evidence type="ECO:0000313" key="2">
    <source>
        <dbReference type="Proteomes" id="UP000294933"/>
    </source>
</evidence>
<dbReference type="AlphaFoldDB" id="A0A4Y7PVU0"/>
<reference evidence="1 2" key="1">
    <citation type="submission" date="2018-06" db="EMBL/GenBank/DDBJ databases">
        <title>A transcriptomic atlas of mushroom development highlights an independent origin of complex multicellularity.</title>
        <authorList>
            <consortium name="DOE Joint Genome Institute"/>
            <person name="Krizsan K."/>
            <person name="Almasi E."/>
            <person name="Merenyi Z."/>
            <person name="Sahu N."/>
            <person name="Viragh M."/>
            <person name="Koszo T."/>
            <person name="Mondo S."/>
            <person name="Kiss B."/>
            <person name="Balint B."/>
            <person name="Kues U."/>
            <person name="Barry K."/>
            <person name="Hegedus J.C."/>
            <person name="Henrissat B."/>
            <person name="Johnson J."/>
            <person name="Lipzen A."/>
            <person name="Ohm R."/>
            <person name="Nagy I."/>
            <person name="Pangilinan J."/>
            <person name="Yan J."/>
            <person name="Xiong Y."/>
            <person name="Grigoriev I.V."/>
            <person name="Hibbett D.S."/>
            <person name="Nagy L.G."/>
        </authorList>
    </citation>
    <scope>NUCLEOTIDE SEQUENCE [LARGE SCALE GENOMIC DNA]</scope>
    <source>
        <strain evidence="1 2">SZMC22713</strain>
    </source>
</reference>
<name>A0A4Y7PVU0_9AGAM</name>
<gene>
    <name evidence="1" type="ORF">BD410DRAFT_446629</name>
</gene>
<evidence type="ECO:0000313" key="1">
    <source>
        <dbReference type="EMBL" id="TDL19156.1"/>
    </source>
</evidence>
<accession>A0A4Y7PVU0</accession>
<dbReference type="EMBL" id="ML170199">
    <property type="protein sequence ID" value="TDL19156.1"/>
    <property type="molecule type" value="Genomic_DNA"/>
</dbReference>
<sequence>MMVHWTLLSLSPTNQAVTKICGLLHLHDEELHCISATVRTTRCVSTISCRRHLEGLFKCLIAANVHIFNF</sequence>
<dbReference type="Proteomes" id="UP000294933">
    <property type="component" value="Unassembled WGS sequence"/>
</dbReference>
<proteinExistence type="predicted"/>
<protein>
    <submittedName>
        <fullName evidence="1">Uncharacterized protein</fullName>
    </submittedName>
</protein>
<dbReference type="VEuPathDB" id="FungiDB:BD410DRAFT_446629"/>
<keyword evidence="2" id="KW-1185">Reference proteome</keyword>